<dbReference type="InterPro" id="IPR036465">
    <property type="entry name" value="vWFA_dom_sf"/>
</dbReference>
<dbReference type="InterPro" id="IPR010606">
    <property type="entry name" value="Mib_Herc2"/>
</dbReference>
<dbReference type="Proteomes" id="UP000694844">
    <property type="component" value="Chromosome 4"/>
</dbReference>
<feature type="compositionally biased region" description="Basic and acidic residues" evidence="1">
    <location>
        <begin position="108"/>
        <end position="128"/>
    </location>
</feature>
<gene>
    <name evidence="5" type="primary">LOC111131594</name>
</gene>
<feature type="compositionally biased region" description="Polar residues" evidence="1">
    <location>
        <begin position="213"/>
        <end position="226"/>
    </location>
</feature>
<proteinExistence type="predicted"/>
<feature type="region of interest" description="Disordered" evidence="1">
    <location>
        <begin position="544"/>
        <end position="645"/>
    </location>
</feature>
<feature type="compositionally biased region" description="Basic residues" evidence="1">
    <location>
        <begin position="129"/>
        <end position="138"/>
    </location>
</feature>
<keyword evidence="4" id="KW-1185">Reference proteome</keyword>
<dbReference type="SUPFAM" id="SSF53300">
    <property type="entry name" value="vWA-like"/>
    <property type="match status" value="1"/>
</dbReference>
<organism evidence="4 5">
    <name type="scientific">Crassostrea virginica</name>
    <name type="common">Eastern oyster</name>
    <dbReference type="NCBI Taxonomy" id="6565"/>
    <lineage>
        <taxon>Eukaryota</taxon>
        <taxon>Metazoa</taxon>
        <taxon>Spiralia</taxon>
        <taxon>Lophotrochozoa</taxon>
        <taxon>Mollusca</taxon>
        <taxon>Bivalvia</taxon>
        <taxon>Autobranchia</taxon>
        <taxon>Pteriomorphia</taxon>
        <taxon>Ostreida</taxon>
        <taxon>Ostreoidea</taxon>
        <taxon>Ostreidae</taxon>
        <taxon>Crassostrea</taxon>
    </lineage>
</organism>
<dbReference type="GO" id="GO:0016567">
    <property type="term" value="P:protein ubiquitination"/>
    <property type="evidence" value="ECO:0007669"/>
    <property type="project" value="InterPro"/>
</dbReference>
<dbReference type="Gene3D" id="2.30.30.40">
    <property type="entry name" value="SH3 Domains"/>
    <property type="match status" value="2"/>
</dbReference>
<dbReference type="OrthoDB" id="6151011at2759"/>
<dbReference type="Pfam" id="PF00092">
    <property type="entry name" value="VWA"/>
    <property type="match status" value="1"/>
</dbReference>
<dbReference type="RefSeq" id="XP_022334908.1">
    <property type="nucleotide sequence ID" value="XM_022479200.1"/>
</dbReference>
<evidence type="ECO:0000259" key="3">
    <source>
        <dbReference type="PROSITE" id="PS51416"/>
    </source>
</evidence>
<dbReference type="GO" id="GO:0004842">
    <property type="term" value="F:ubiquitin-protein transferase activity"/>
    <property type="evidence" value="ECO:0007669"/>
    <property type="project" value="InterPro"/>
</dbReference>
<dbReference type="GO" id="GO:0046872">
    <property type="term" value="F:metal ion binding"/>
    <property type="evidence" value="ECO:0007669"/>
    <property type="project" value="InterPro"/>
</dbReference>
<dbReference type="Pfam" id="PF06701">
    <property type="entry name" value="MIB_HERC2"/>
    <property type="match status" value="1"/>
</dbReference>
<dbReference type="KEGG" id="cvn:111131594"/>
<dbReference type="PROSITE" id="PS51416">
    <property type="entry name" value="MIB_HERC2"/>
    <property type="match status" value="1"/>
</dbReference>
<feature type="compositionally biased region" description="Polar residues" evidence="1">
    <location>
        <begin position="96"/>
        <end position="107"/>
    </location>
</feature>
<reference evidence="5" key="1">
    <citation type="submission" date="2025-08" db="UniProtKB">
        <authorList>
            <consortium name="RefSeq"/>
        </authorList>
    </citation>
    <scope>IDENTIFICATION</scope>
    <source>
        <tissue evidence="5">Whole sample</tissue>
    </source>
</reference>
<dbReference type="SUPFAM" id="SSF159034">
    <property type="entry name" value="Mib/herc2 domain-like"/>
    <property type="match status" value="2"/>
</dbReference>
<feature type="region of interest" description="Disordered" evidence="1">
    <location>
        <begin position="95"/>
        <end position="254"/>
    </location>
</feature>
<dbReference type="SUPFAM" id="SSF117839">
    <property type="entry name" value="WWE domain"/>
    <property type="match status" value="1"/>
</dbReference>
<feature type="domain" description="VWFA" evidence="2">
    <location>
        <begin position="298"/>
        <end position="501"/>
    </location>
</feature>
<dbReference type="PROSITE" id="PS50234">
    <property type="entry name" value="VWFA"/>
    <property type="match status" value="1"/>
</dbReference>
<dbReference type="CDD" id="cd00198">
    <property type="entry name" value="vWFA"/>
    <property type="match status" value="1"/>
</dbReference>
<evidence type="ECO:0000259" key="2">
    <source>
        <dbReference type="PROSITE" id="PS50234"/>
    </source>
</evidence>
<evidence type="ECO:0000313" key="4">
    <source>
        <dbReference type="Proteomes" id="UP000694844"/>
    </source>
</evidence>
<protein>
    <submittedName>
        <fullName evidence="5">Uncharacterized protein LOC111131594 isoform X1</fullName>
    </submittedName>
</protein>
<accession>A0A8B8E5E6</accession>
<dbReference type="GeneID" id="111131594"/>
<feature type="domain" description="MIB/HERC2" evidence="3">
    <location>
        <begin position="706"/>
        <end position="777"/>
    </location>
</feature>
<name>A0A8B8E5E6_CRAVI</name>
<sequence length="888" mass="99115">MSTREMTNLERLIDDRFNKMYEKLKLLESKYDEINFKVDRLTQDSSDLLVVVEEIQDSVEAIKSSTSKTNRFIRRISQTHNGPNDLSRLVLHKQPWSGSTDSFQTASRESDTDSCQEERPRPRGERPRLRGKNSRRKIDRMENERSSPPPAPVRPTSNGFEFKDPPKNPHIYGSLSSNNERKEPPESPAEDTNKPAQQPPVSKPTDTKEETLSLPTPRSHTETPGTASALVSRETSGVPRARVSKEVPVPAPSSVDYHSPEGFLQSLNIQIQDPVLMSALSGIFNGTPSNPQLPTGLYTILLIDVSSSVHMTLFKQIQAFIEQMVNEVENSAAEHNLEEMIAVLKFGGQCEVIQNFTNDYMPVKDSLADKVNVGGRSPMQFGLAMALAYCHKFGKRVKVNGQIINPRIIVFTDGYATDIHDKQACIGQDYETNSIKVQSDIFKFLAAVQNSPVTIDCVGVGECNQVFLQDIAKRCHGQFVLLSGDQNPCKLGRYYLYQDALTRTKKALEQGDGTQDLREAVRQHTRGSHYTDQDRAEIVKLLQLDPVHRTASPSAPSPGEEEKPPRPTPVPTPKPEEPPKPNIPSTPAKPNEPKPNVVMDLSPERKPVQNLTVPKEPVPGGGSVPSTPEVEGSDAELFDPYGEPQNRCHPWGTRVIRGENWNWTEDQNMPGTVVAHKAVGVVVVKWDCGAHGEYPQENLFRITETRALKQGEVIEVGCSVKRGPDWDRGEEDGGETTVGTVIRKHSNNTVSVIWPFGVVEIYKYDERKKEVEVLQNASAPQTSIPMAIGGNPDPDTRDPMDGELVVWQWIDSNTNEFHTFSKEEALKLEDVYKKKAGTTLVGYKGQQLRCQPTQWKYRDCGGRGATGVLHRRVLSNDEAETLYFIETM</sequence>
<dbReference type="Gene3D" id="3.40.50.410">
    <property type="entry name" value="von Willebrand factor, type A domain"/>
    <property type="match status" value="1"/>
</dbReference>
<dbReference type="InterPro" id="IPR037197">
    <property type="entry name" value="WWE_dom_sf"/>
</dbReference>
<dbReference type="AlphaFoldDB" id="A0A8B8E5E6"/>
<dbReference type="InterPro" id="IPR002035">
    <property type="entry name" value="VWF_A"/>
</dbReference>
<dbReference type="SMART" id="SM00327">
    <property type="entry name" value="VWA"/>
    <property type="match status" value="1"/>
</dbReference>
<evidence type="ECO:0000313" key="5">
    <source>
        <dbReference type="RefSeq" id="XP_022334908.1"/>
    </source>
</evidence>
<dbReference type="InterPro" id="IPR037252">
    <property type="entry name" value="Mib_Herc2_sf"/>
</dbReference>
<evidence type="ECO:0000256" key="1">
    <source>
        <dbReference type="SAM" id="MobiDB-lite"/>
    </source>
</evidence>